<protein>
    <submittedName>
        <fullName evidence="1">DEAD-domain-containing protein</fullName>
    </submittedName>
</protein>
<keyword evidence="2" id="KW-1185">Reference proteome</keyword>
<gene>
    <name evidence="1" type="ORF">BDR25DRAFT_275252</name>
</gene>
<proteinExistence type="predicted"/>
<sequence length="635" mass="69263">MGKRAIADLIADEDAVINSDSLSRKKSRKDKSDKIRKPRNESTANSTAREDGNQDSAVAVNGNSEEREADDEKLARAERKAAKMARKEAKEASRVPKSPIDGSNAAVTTASRGRGDEELAKATRKAARKAEKKRLKKLAKAEAADMGSTPASSEVTSNSTSAIASRNESSATSPEPIAELASKYSEHPELTGLPQSEIDSYLASNFINIEDPFDFHRRPRPIIKFTYLPTSEAQRAAFASFAVPTPIQAAAWPSLLSGRDMIGVAETGSGKTLAFGVPCVSFISSLPKKQQKGVKAVMVSPTRELASQIYDQLVKLATPAGLEVVCVYGGVAKEPQVKAIRTAHIVVATPGRLNDLISDGSADLSKAEYVVLDEADRMLDKGFEEAIRQIIQCTPQNRQTLMFTATWPPSVRDLASTFMKSPVKINIGNNPTGELRANTRIKQLVEVVEPRNKEFRLLQLLKKYQSGQNKDDRILVFCLYKKEATRIENFIHHKGFRVAGIHGDLSQDKRTASLDLFKKGEVPILVATDVAARGLDIPAVKLVINVTFPLTAEDYVHRIGRTGRAGKEGLAVTMFTEHDKALSGALINVLKAANQEVPEELMKFGTTVKKKGHDAYGAHYKEIDPSKKASKITFD</sequence>
<dbReference type="EMBL" id="MU003492">
    <property type="protein sequence ID" value="KAF2477818.1"/>
    <property type="molecule type" value="Genomic_DNA"/>
</dbReference>
<accession>A0ACB6RGD1</accession>
<evidence type="ECO:0000313" key="1">
    <source>
        <dbReference type="EMBL" id="KAF2477818.1"/>
    </source>
</evidence>
<reference evidence="1" key="1">
    <citation type="journal article" date="2020" name="Stud. Mycol.">
        <title>101 Dothideomycetes genomes: a test case for predicting lifestyles and emergence of pathogens.</title>
        <authorList>
            <person name="Haridas S."/>
            <person name="Albert R."/>
            <person name="Binder M."/>
            <person name="Bloem J."/>
            <person name="Labutti K."/>
            <person name="Salamov A."/>
            <person name="Andreopoulos B."/>
            <person name="Baker S."/>
            <person name="Barry K."/>
            <person name="Bills G."/>
            <person name="Bluhm B."/>
            <person name="Cannon C."/>
            <person name="Castanera R."/>
            <person name="Culley D."/>
            <person name="Daum C."/>
            <person name="Ezra D."/>
            <person name="Gonzalez J."/>
            <person name="Henrissat B."/>
            <person name="Kuo A."/>
            <person name="Liang C."/>
            <person name="Lipzen A."/>
            <person name="Lutzoni F."/>
            <person name="Magnuson J."/>
            <person name="Mondo S."/>
            <person name="Nolan M."/>
            <person name="Ohm R."/>
            <person name="Pangilinan J."/>
            <person name="Park H.-J."/>
            <person name="Ramirez L."/>
            <person name="Alfaro M."/>
            <person name="Sun H."/>
            <person name="Tritt A."/>
            <person name="Yoshinaga Y."/>
            <person name="Zwiers L.-H."/>
            <person name="Turgeon B."/>
            <person name="Goodwin S."/>
            <person name="Spatafora J."/>
            <person name="Crous P."/>
            <person name="Grigoriev I."/>
        </authorList>
    </citation>
    <scope>NUCLEOTIDE SEQUENCE</scope>
    <source>
        <strain evidence="1">ATCC 200398</strain>
    </source>
</reference>
<dbReference type="Proteomes" id="UP000799755">
    <property type="component" value="Unassembled WGS sequence"/>
</dbReference>
<comment type="caution">
    <text evidence="1">The sequence shown here is derived from an EMBL/GenBank/DDBJ whole genome shotgun (WGS) entry which is preliminary data.</text>
</comment>
<name>A0ACB6RGD1_9PLEO</name>
<organism evidence="1 2">
    <name type="scientific">Lindgomyces ingoldianus</name>
    <dbReference type="NCBI Taxonomy" id="673940"/>
    <lineage>
        <taxon>Eukaryota</taxon>
        <taxon>Fungi</taxon>
        <taxon>Dikarya</taxon>
        <taxon>Ascomycota</taxon>
        <taxon>Pezizomycotina</taxon>
        <taxon>Dothideomycetes</taxon>
        <taxon>Pleosporomycetidae</taxon>
        <taxon>Pleosporales</taxon>
        <taxon>Lindgomycetaceae</taxon>
        <taxon>Lindgomyces</taxon>
    </lineage>
</organism>
<evidence type="ECO:0000313" key="2">
    <source>
        <dbReference type="Proteomes" id="UP000799755"/>
    </source>
</evidence>